<evidence type="ECO:0000313" key="2">
    <source>
        <dbReference type="Proteomes" id="UP001165101"/>
    </source>
</evidence>
<organism evidence="1 2">
    <name type="scientific">Candida boidinii</name>
    <name type="common">Yeast</name>
    <dbReference type="NCBI Taxonomy" id="5477"/>
    <lineage>
        <taxon>Eukaryota</taxon>
        <taxon>Fungi</taxon>
        <taxon>Dikarya</taxon>
        <taxon>Ascomycota</taxon>
        <taxon>Saccharomycotina</taxon>
        <taxon>Pichiomycetes</taxon>
        <taxon>Pichiales</taxon>
        <taxon>Pichiaceae</taxon>
        <taxon>Ogataea</taxon>
        <taxon>Ogataea/Candida clade</taxon>
    </lineage>
</organism>
<dbReference type="EMBL" id="BSXV01000850">
    <property type="protein sequence ID" value="GME90868.1"/>
    <property type="molecule type" value="Genomic_DNA"/>
</dbReference>
<keyword evidence="2" id="KW-1185">Reference proteome</keyword>
<evidence type="ECO:0000313" key="1">
    <source>
        <dbReference type="EMBL" id="GME90868.1"/>
    </source>
</evidence>
<comment type="caution">
    <text evidence="1">The sequence shown here is derived from an EMBL/GenBank/DDBJ whole genome shotgun (WGS) entry which is preliminary data.</text>
</comment>
<name>A0ACB5TLG2_CANBO</name>
<protein>
    <submittedName>
        <fullName evidence="1">Unnamed protein product</fullName>
    </submittedName>
</protein>
<proteinExistence type="predicted"/>
<accession>A0ACB5TLG2</accession>
<dbReference type="Proteomes" id="UP001165101">
    <property type="component" value="Unassembled WGS sequence"/>
</dbReference>
<reference evidence="1" key="1">
    <citation type="submission" date="2023-04" db="EMBL/GenBank/DDBJ databases">
        <title>Candida boidinii NBRC 1967.</title>
        <authorList>
            <person name="Ichikawa N."/>
            <person name="Sato H."/>
            <person name="Tonouchi N."/>
        </authorList>
    </citation>
    <scope>NUCLEOTIDE SEQUENCE</scope>
    <source>
        <strain evidence="1">NBRC 1967</strain>
    </source>
</reference>
<gene>
    <name evidence="1" type="ORF">Cboi01_000204500</name>
</gene>
<sequence>MSGNKRKLEDDDSISTSISDSFTDTQVDNKQQSIKENQVINSSKSELIKIFNNFIISSKNNLNNNDISLSSSSNLEFFKNSHRFIITKNDNIHDRLSSILKILNNNISNNEILNDNNEQNTIEFLFLSMDSNSIQKLISIIEILKQKFNILNSNTGNENNNEKLNFKNDKLSKNIYSYNKDNKDNDNININYYLRQFNYLDFTKVEKTSIKKAKKEGKGDEEDDKLKLLNSDSNNKNGNKLIKNPIFYINLMFSLNNSNFNSNFYNSKFKFLKENNWTLQYD</sequence>